<organism evidence="1 2">
    <name type="scientific">Flavivirga rizhaonensis</name>
    <dbReference type="NCBI Taxonomy" id="2559571"/>
    <lineage>
        <taxon>Bacteria</taxon>
        <taxon>Pseudomonadati</taxon>
        <taxon>Bacteroidota</taxon>
        <taxon>Flavobacteriia</taxon>
        <taxon>Flavobacteriales</taxon>
        <taxon>Flavobacteriaceae</taxon>
        <taxon>Flavivirga</taxon>
    </lineage>
</organism>
<evidence type="ECO:0000313" key="2">
    <source>
        <dbReference type="Proteomes" id="UP000307602"/>
    </source>
</evidence>
<proteinExistence type="predicted"/>
<dbReference type="Gene3D" id="3.50.30.50">
    <property type="entry name" value="Putative cyclase"/>
    <property type="match status" value="1"/>
</dbReference>
<comment type="caution">
    <text evidence="1">The sequence shown here is derived from an EMBL/GenBank/DDBJ whole genome shotgun (WGS) entry which is preliminary data.</text>
</comment>
<protein>
    <submittedName>
        <fullName evidence="1">Cyclase family protein</fullName>
    </submittedName>
</protein>
<dbReference type="GO" id="GO:0019441">
    <property type="term" value="P:L-tryptophan catabolic process to kynurenine"/>
    <property type="evidence" value="ECO:0007669"/>
    <property type="project" value="InterPro"/>
</dbReference>
<dbReference type="SUPFAM" id="SSF102198">
    <property type="entry name" value="Putative cyclase"/>
    <property type="match status" value="1"/>
</dbReference>
<dbReference type="RefSeq" id="WP_135877141.1">
    <property type="nucleotide sequence ID" value="NZ_SRSO01000012.1"/>
</dbReference>
<dbReference type="InterPro" id="IPR037175">
    <property type="entry name" value="KFase_sf"/>
</dbReference>
<name>A0A4V6R474_9FLAO</name>
<sequence>MRPIVDLTLTYTNDFIGFSKEISKTIDADGWNASTLTFYSHCGTHMDAPIHFNVSKQTIDHIPVTDFVGRAWVVDVRHIGSKGLINPEHIPQKIKDEFVAGDSLIFWTDWSQYANTPKYRDELPRISKDLALWCVSKKVKMIGVEPPSVADVNNLDEVTKIHQILLQGVVIIEGLTNIDALQTNCVELIALPLKIGDGDGAPARVIAIEKYL</sequence>
<dbReference type="EMBL" id="SRSO01000012">
    <property type="protein sequence ID" value="TGV02594.1"/>
    <property type="molecule type" value="Genomic_DNA"/>
</dbReference>
<reference evidence="1 2" key="1">
    <citation type="submission" date="2019-04" db="EMBL/GenBank/DDBJ databases">
        <authorList>
            <person name="Liu A."/>
        </authorList>
    </citation>
    <scope>NUCLEOTIDE SEQUENCE [LARGE SCALE GENOMIC DNA]</scope>
    <source>
        <strain evidence="1 2">RZ03</strain>
    </source>
</reference>
<dbReference type="Proteomes" id="UP000307602">
    <property type="component" value="Unassembled WGS sequence"/>
</dbReference>
<dbReference type="InterPro" id="IPR007325">
    <property type="entry name" value="KFase/CYL"/>
</dbReference>
<dbReference type="AlphaFoldDB" id="A0A4V6R474"/>
<dbReference type="Pfam" id="PF04199">
    <property type="entry name" value="Cyclase"/>
    <property type="match status" value="1"/>
</dbReference>
<evidence type="ECO:0000313" key="1">
    <source>
        <dbReference type="EMBL" id="TGV02594.1"/>
    </source>
</evidence>
<dbReference type="PANTHER" id="PTHR31118:SF32">
    <property type="entry name" value="KYNURENINE FORMAMIDASE"/>
    <property type="match status" value="1"/>
</dbReference>
<gene>
    <name evidence="1" type="ORF">EM932_10495</name>
</gene>
<dbReference type="PANTHER" id="PTHR31118">
    <property type="entry name" value="CYCLASE-LIKE PROTEIN 2"/>
    <property type="match status" value="1"/>
</dbReference>
<dbReference type="OrthoDB" id="9796085at2"/>
<keyword evidence="2" id="KW-1185">Reference proteome</keyword>
<accession>A0A4V6R474</accession>
<dbReference type="GO" id="GO:0004061">
    <property type="term" value="F:arylformamidase activity"/>
    <property type="evidence" value="ECO:0007669"/>
    <property type="project" value="InterPro"/>
</dbReference>